<dbReference type="GO" id="GO:0022857">
    <property type="term" value="F:transmembrane transporter activity"/>
    <property type="evidence" value="ECO:0007669"/>
    <property type="project" value="TreeGrafter"/>
</dbReference>
<accession>A0A9D1SDE2</accession>
<feature type="domain" description="MacB-like periplasmic core" evidence="8">
    <location>
        <begin position="409"/>
        <end position="575"/>
    </location>
</feature>
<feature type="domain" description="MacB-like periplasmic core" evidence="8">
    <location>
        <begin position="21"/>
        <end position="222"/>
    </location>
</feature>
<sequence length="769" mass="88646">MMFKHYLLVGFRTLVRYKKQTFFSVCGLAVGFVCFALSALWIHYEMSYDSFHSKSDRIYRLLYGRFDILPGMLSEYMKATFPEVENASCVTSGFRFLEEGVDAGSNYIRVDSAFFDLFDVEILSGQVKALFDGENSVLLTDDFIERRGVKGASSVRLFAGSSNEKQYHIRASVKSWGEHTTIPFDFIFPGNQKSWERQDGHIYLLLREGTDVEAFKKKIKQLDLTEQSYWLGSIQATFEIFDLDKLHYHPLIGDRGKLKFNQIVLFAIASIFVILSLLFNYLSLFVSRIQLKRRDLALRMVNGASNKELFLQLSVEFILVMLLAILVGMLLIEWLMPHFMAFAQIRETARSIYGELLWYVGALFCFSWLLSLYPIYFFKKDTLQESLQQCNVRARNLFRRGALFFQFVVGIIFLFCTFVFVKQINFLQRVDLGFDRTRGMGVYQIGYPAYDFKEDFPQIEKIPEVESLTGSSHGLLMPQQFLSTSVRAVHDNGELGEEIDMSQAGVTPDYFDFFKIKCLEGELFDKTDEEKNRDKVVINQSLAKKLGYEHPVGSIVKDWIDKEYTIIGVVNDLYGDSPVEPPTPILYKITDRYADFSFRYAPGKRGEAEKKVSEILSSKLGKTFDITDMEETYRSYTEQDRIFLKLLYLLSFICLLSSFFGIYSMVSLACEQRRKEIAIRKVNGAGMGSLLSLFLKEYYLLLAVASLVAFPVGYLFIKPWIEHFVLQTPVSWWIFAGIFLGVAVLMTLIIVVRIWRTIHINPASELKKE</sequence>
<dbReference type="InterPro" id="IPR025857">
    <property type="entry name" value="MacB_PCD"/>
</dbReference>
<evidence type="ECO:0000256" key="1">
    <source>
        <dbReference type="ARBA" id="ARBA00004651"/>
    </source>
</evidence>
<name>A0A9D1SDE2_9BACT</name>
<dbReference type="InterPro" id="IPR050250">
    <property type="entry name" value="Macrolide_Exporter_MacB"/>
</dbReference>
<keyword evidence="4 6" id="KW-1133">Transmembrane helix</keyword>
<protein>
    <submittedName>
        <fullName evidence="9">ABC transporter permease</fullName>
    </submittedName>
</protein>
<evidence type="ECO:0000256" key="5">
    <source>
        <dbReference type="ARBA" id="ARBA00023136"/>
    </source>
</evidence>
<dbReference type="AlphaFoldDB" id="A0A9D1SDE2"/>
<evidence type="ECO:0000313" key="10">
    <source>
        <dbReference type="Proteomes" id="UP000824112"/>
    </source>
</evidence>
<evidence type="ECO:0000259" key="8">
    <source>
        <dbReference type="Pfam" id="PF12704"/>
    </source>
</evidence>
<evidence type="ECO:0000256" key="3">
    <source>
        <dbReference type="ARBA" id="ARBA00022692"/>
    </source>
</evidence>
<proteinExistence type="predicted"/>
<dbReference type="Proteomes" id="UP000824112">
    <property type="component" value="Unassembled WGS sequence"/>
</dbReference>
<dbReference type="GO" id="GO:0005886">
    <property type="term" value="C:plasma membrane"/>
    <property type="evidence" value="ECO:0007669"/>
    <property type="project" value="UniProtKB-SubCell"/>
</dbReference>
<feature type="domain" description="ABC3 transporter permease C-terminal" evidence="7">
    <location>
        <begin position="649"/>
        <end position="762"/>
    </location>
</feature>
<keyword evidence="2" id="KW-1003">Cell membrane</keyword>
<dbReference type="InterPro" id="IPR003838">
    <property type="entry name" value="ABC3_permease_C"/>
</dbReference>
<dbReference type="PANTHER" id="PTHR30572">
    <property type="entry name" value="MEMBRANE COMPONENT OF TRANSPORTER-RELATED"/>
    <property type="match status" value="1"/>
</dbReference>
<feature type="transmembrane region" description="Helical" evidence="6">
    <location>
        <begin position="732"/>
        <end position="755"/>
    </location>
</feature>
<evidence type="ECO:0000256" key="4">
    <source>
        <dbReference type="ARBA" id="ARBA00022989"/>
    </source>
</evidence>
<evidence type="ECO:0000259" key="7">
    <source>
        <dbReference type="Pfam" id="PF02687"/>
    </source>
</evidence>
<reference evidence="9" key="2">
    <citation type="journal article" date="2021" name="PeerJ">
        <title>Extensive microbial diversity within the chicken gut microbiome revealed by metagenomics and culture.</title>
        <authorList>
            <person name="Gilroy R."/>
            <person name="Ravi A."/>
            <person name="Getino M."/>
            <person name="Pursley I."/>
            <person name="Horton D.L."/>
            <person name="Alikhan N.F."/>
            <person name="Baker D."/>
            <person name="Gharbi K."/>
            <person name="Hall N."/>
            <person name="Watson M."/>
            <person name="Adriaenssens E.M."/>
            <person name="Foster-Nyarko E."/>
            <person name="Jarju S."/>
            <person name="Secka A."/>
            <person name="Antonio M."/>
            <person name="Oren A."/>
            <person name="Chaudhuri R.R."/>
            <person name="La Ragione R."/>
            <person name="Hildebrand F."/>
            <person name="Pallen M.J."/>
        </authorList>
    </citation>
    <scope>NUCLEOTIDE SEQUENCE</scope>
    <source>
        <strain evidence="9">CHK158-818</strain>
    </source>
</reference>
<dbReference type="PANTHER" id="PTHR30572:SF18">
    <property type="entry name" value="ABC-TYPE MACROLIDE FAMILY EXPORT SYSTEM PERMEASE COMPONENT 2"/>
    <property type="match status" value="1"/>
</dbReference>
<keyword evidence="3 6" id="KW-0812">Transmembrane</keyword>
<feature type="transmembrane region" description="Helical" evidence="6">
    <location>
        <begin position="309"/>
        <end position="336"/>
    </location>
</feature>
<evidence type="ECO:0000313" key="9">
    <source>
        <dbReference type="EMBL" id="HIU56015.1"/>
    </source>
</evidence>
<feature type="transmembrane region" description="Helical" evidence="6">
    <location>
        <begin position="646"/>
        <end position="670"/>
    </location>
</feature>
<dbReference type="Pfam" id="PF12704">
    <property type="entry name" value="MacB_PCD"/>
    <property type="match status" value="2"/>
</dbReference>
<feature type="transmembrane region" description="Helical" evidence="6">
    <location>
        <begin position="356"/>
        <end position="376"/>
    </location>
</feature>
<comment type="subcellular location">
    <subcellularLocation>
        <location evidence="1">Cell membrane</location>
        <topology evidence="1">Multi-pass membrane protein</topology>
    </subcellularLocation>
</comment>
<dbReference type="EMBL" id="DVNA01000217">
    <property type="protein sequence ID" value="HIU56015.1"/>
    <property type="molecule type" value="Genomic_DNA"/>
</dbReference>
<feature type="transmembrane region" description="Helical" evidence="6">
    <location>
        <begin position="263"/>
        <end position="289"/>
    </location>
</feature>
<reference evidence="9" key="1">
    <citation type="submission" date="2020-10" db="EMBL/GenBank/DDBJ databases">
        <authorList>
            <person name="Gilroy R."/>
        </authorList>
    </citation>
    <scope>NUCLEOTIDE SEQUENCE</scope>
    <source>
        <strain evidence="9">CHK158-818</strain>
    </source>
</reference>
<feature type="transmembrane region" description="Helical" evidence="6">
    <location>
        <begin position="21"/>
        <end position="44"/>
    </location>
</feature>
<feature type="transmembrane region" description="Helical" evidence="6">
    <location>
        <begin position="698"/>
        <end position="717"/>
    </location>
</feature>
<feature type="domain" description="ABC3 transporter permease C-terminal" evidence="7">
    <location>
        <begin position="268"/>
        <end position="380"/>
    </location>
</feature>
<feature type="transmembrane region" description="Helical" evidence="6">
    <location>
        <begin position="397"/>
        <end position="421"/>
    </location>
</feature>
<gene>
    <name evidence="9" type="ORF">IAB03_09460</name>
</gene>
<organism evidence="9 10">
    <name type="scientific">Candidatus Gallibacteroides avistercoris</name>
    <dbReference type="NCBI Taxonomy" id="2840833"/>
    <lineage>
        <taxon>Bacteria</taxon>
        <taxon>Pseudomonadati</taxon>
        <taxon>Bacteroidota</taxon>
        <taxon>Bacteroidia</taxon>
        <taxon>Bacteroidales</taxon>
        <taxon>Bacteroidaceae</taxon>
        <taxon>Bacteroidaceae incertae sedis</taxon>
        <taxon>Candidatus Gallibacteroides</taxon>
    </lineage>
</organism>
<dbReference type="Pfam" id="PF02687">
    <property type="entry name" value="FtsX"/>
    <property type="match status" value="2"/>
</dbReference>
<keyword evidence="5 6" id="KW-0472">Membrane</keyword>
<evidence type="ECO:0000256" key="2">
    <source>
        <dbReference type="ARBA" id="ARBA00022475"/>
    </source>
</evidence>
<comment type="caution">
    <text evidence="9">The sequence shown here is derived from an EMBL/GenBank/DDBJ whole genome shotgun (WGS) entry which is preliminary data.</text>
</comment>
<evidence type="ECO:0000256" key="6">
    <source>
        <dbReference type="SAM" id="Phobius"/>
    </source>
</evidence>